<dbReference type="Proteomes" id="UP000004995">
    <property type="component" value="Unassembled WGS sequence"/>
</dbReference>
<sequence length="153" mass="16789">MPSVSGNCRTNRSASAPLRHDAGANDGFRQGEKHLLGAISSAPTSSGGEPASSSPPHGSASAGVSGSVAKLEEEDERLRRENTRPARGNLVPFFIHIKRPQALEFMMHRSYHASNANRSSAQARTPLLIHPWRSRSCCSCWRGARRWMRSRTR</sequence>
<keyword evidence="3" id="KW-1185">Reference proteome</keyword>
<dbReference type="AlphaFoldDB" id="K3Y3D4"/>
<evidence type="ECO:0000256" key="1">
    <source>
        <dbReference type="SAM" id="MobiDB-lite"/>
    </source>
</evidence>
<dbReference type="InParanoid" id="K3Y3D4"/>
<feature type="compositionally biased region" description="Polar residues" evidence="1">
    <location>
        <begin position="1"/>
        <end position="14"/>
    </location>
</feature>
<feature type="compositionally biased region" description="Low complexity" evidence="1">
    <location>
        <begin position="40"/>
        <end position="69"/>
    </location>
</feature>
<feature type="region of interest" description="Disordered" evidence="1">
    <location>
        <begin position="1"/>
        <end position="85"/>
    </location>
</feature>
<name>K3Y3D4_SETIT</name>
<dbReference type="STRING" id="4555.K3Y3D4"/>
<dbReference type="Gramene" id="KQL11308">
    <property type="protein sequence ID" value="KQL11308"/>
    <property type="gene ID" value="SETIT_008719mg"/>
</dbReference>
<reference evidence="2" key="2">
    <citation type="submission" date="2018-08" db="UniProtKB">
        <authorList>
            <consortium name="EnsemblPlants"/>
        </authorList>
    </citation>
    <scope>IDENTIFICATION</scope>
    <source>
        <strain evidence="2">Yugu1</strain>
    </source>
</reference>
<dbReference type="EnsemblPlants" id="KQL11308">
    <property type="protein sequence ID" value="KQL11308"/>
    <property type="gene ID" value="SETIT_008719mg"/>
</dbReference>
<accession>K3Y3D4</accession>
<evidence type="ECO:0000313" key="2">
    <source>
        <dbReference type="EnsemblPlants" id="KQL11308"/>
    </source>
</evidence>
<organism evidence="2 3">
    <name type="scientific">Setaria italica</name>
    <name type="common">Foxtail millet</name>
    <name type="synonym">Panicum italicum</name>
    <dbReference type="NCBI Taxonomy" id="4555"/>
    <lineage>
        <taxon>Eukaryota</taxon>
        <taxon>Viridiplantae</taxon>
        <taxon>Streptophyta</taxon>
        <taxon>Embryophyta</taxon>
        <taxon>Tracheophyta</taxon>
        <taxon>Spermatophyta</taxon>
        <taxon>Magnoliopsida</taxon>
        <taxon>Liliopsida</taxon>
        <taxon>Poales</taxon>
        <taxon>Poaceae</taxon>
        <taxon>PACMAD clade</taxon>
        <taxon>Panicoideae</taxon>
        <taxon>Panicodae</taxon>
        <taxon>Paniceae</taxon>
        <taxon>Cenchrinae</taxon>
        <taxon>Setaria</taxon>
    </lineage>
</organism>
<reference evidence="3" key="1">
    <citation type="journal article" date="2012" name="Nat. Biotechnol.">
        <title>Reference genome sequence of the model plant Setaria.</title>
        <authorList>
            <person name="Bennetzen J.L."/>
            <person name="Schmutz J."/>
            <person name="Wang H."/>
            <person name="Percifield R."/>
            <person name="Hawkins J."/>
            <person name="Pontaroli A.C."/>
            <person name="Estep M."/>
            <person name="Feng L."/>
            <person name="Vaughn J.N."/>
            <person name="Grimwood J."/>
            <person name="Jenkins J."/>
            <person name="Barry K."/>
            <person name="Lindquist E."/>
            <person name="Hellsten U."/>
            <person name="Deshpande S."/>
            <person name="Wang X."/>
            <person name="Wu X."/>
            <person name="Mitros T."/>
            <person name="Triplett J."/>
            <person name="Yang X."/>
            <person name="Ye C.Y."/>
            <person name="Mauro-Herrera M."/>
            <person name="Wang L."/>
            <person name="Li P."/>
            <person name="Sharma M."/>
            <person name="Sharma R."/>
            <person name="Ronald P.C."/>
            <person name="Panaud O."/>
            <person name="Kellogg E.A."/>
            <person name="Brutnell T.P."/>
            <person name="Doust A.N."/>
            <person name="Tuskan G.A."/>
            <person name="Rokhsar D."/>
            <person name="Devos K.M."/>
        </authorList>
    </citation>
    <scope>NUCLEOTIDE SEQUENCE [LARGE SCALE GENOMIC DNA]</scope>
    <source>
        <strain evidence="3">cv. Yugu1</strain>
    </source>
</reference>
<feature type="compositionally biased region" description="Basic and acidic residues" evidence="1">
    <location>
        <begin position="18"/>
        <end position="35"/>
    </location>
</feature>
<dbReference type="HOGENOM" id="CLU_1716406_0_0_1"/>
<protein>
    <submittedName>
        <fullName evidence="2">Uncharacterized protein</fullName>
    </submittedName>
</protein>
<dbReference type="EMBL" id="AGNK02002596">
    <property type="status" value="NOT_ANNOTATED_CDS"/>
    <property type="molecule type" value="Genomic_DNA"/>
</dbReference>
<evidence type="ECO:0000313" key="3">
    <source>
        <dbReference type="Proteomes" id="UP000004995"/>
    </source>
</evidence>
<proteinExistence type="predicted"/>